<keyword evidence="1" id="KW-1133">Transmembrane helix</keyword>
<comment type="caution">
    <text evidence="3">The sequence shown here is derived from an EMBL/GenBank/DDBJ whole genome shotgun (WGS) entry which is preliminary data.</text>
</comment>
<dbReference type="AlphaFoldDB" id="A0A840VZU0"/>
<dbReference type="Proteomes" id="UP000579647">
    <property type="component" value="Unassembled WGS sequence"/>
</dbReference>
<evidence type="ECO:0000313" key="4">
    <source>
        <dbReference type="Proteomes" id="UP000579647"/>
    </source>
</evidence>
<keyword evidence="4" id="KW-1185">Reference proteome</keyword>
<proteinExistence type="predicted"/>
<dbReference type="Pfam" id="PF10756">
    <property type="entry name" value="bPH_6"/>
    <property type="match status" value="1"/>
</dbReference>
<evidence type="ECO:0000256" key="1">
    <source>
        <dbReference type="SAM" id="Phobius"/>
    </source>
</evidence>
<keyword evidence="1" id="KW-0472">Membrane</keyword>
<accession>A0A840VZU0</accession>
<dbReference type="InterPro" id="IPR019692">
    <property type="entry name" value="CFP-6_PH"/>
</dbReference>
<keyword evidence="1" id="KW-0812">Transmembrane</keyword>
<feature type="domain" description="Low molecular weight protein antigen 6 PH" evidence="2">
    <location>
        <begin position="69"/>
        <end position="138"/>
    </location>
</feature>
<feature type="transmembrane region" description="Helical" evidence="1">
    <location>
        <begin position="47"/>
        <end position="67"/>
    </location>
</feature>
<organism evidence="3 4">
    <name type="scientific">Nocardiopsis metallicus</name>
    <dbReference type="NCBI Taxonomy" id="179819"/>
    <lineage>
        <taxon>Bacteria</taxon>
        <taxon>Bacillati</taxon>
        <taxon>Actinomycetota</taxon>
        <taxon>Actinomycetes</taxon>
        <taxon>Streptosporangiales</taxon>
        <taxon>Nocardiopsidaceae</taxon>
        <taxon>Nocardiopsis</taxon>
    </lineage>
</organism>
<reference evidence="3 4" key="1">
    <citation type="submission" date="2020-08" db="EMBL/GenBank/DDBJ databases">
        <title>Sequencing the genomes of 1000 actinobacteria strains.</title>
        <authorList>
            <person name="Klenk H.-P."/>
        </authorList>
    </citation>
    <scope>NUCLEOTIDE SEQUENCE [LARGE SCALE GENOMIC DNA]</scope>
    <source>
        <strain evidence="3 4">DSM 44598</strain>
    </source>
</reference>
<sequence length="152" mass="16611">MDEASKKPVLPMTWRPRAVRLVAYGLALLIVVTFAVLAVILPADWSVLDRVLAVGFGFAIAGGLHMLGRPRLIATEKNVVVINGIRTHYLAWPEVLDIRMPVGEPWPCLDLSDGTSLPVMGIQSTDGELAQRNLAEFRSMLARGEGEEPELP</sequence>
<name>A0A840VZU0_9ACTN</name>
<gene>
    <name evidence="3" type="ORF">HNR07_000361</name>
</gene>
<dbReference type="EMBL" id="JACHDO010000001">
    <property type="protein sequence ID" value="MBB5489224.1"/>
    <property type="molecule type" value="Genomic_DNA"/>
</dbReference>
<protein>
    <recommendedName>
        <fullName evidence="2">Low molecular weight protein antigen 6 PH domain-containing protein</fullName>
    </recommendedName>
</protein>
<feature type="transmembrane region" description="Helical" evidence="1">
    <location>
        <begin position="21"/>
        <end position="41"/>
    </location>
</feature>
<dbReference type="RefSeq" id="WP_184361050.1">
    <property type="nucleotide sequence ID" value="NZ_BAAAKM010000165.1"/>
</dbReference>
<evidence type="ECO:0000313" key="3">
    <source>
        <dbReference type="EMBL" id="MBB5489224.1"/>
    </source>
</evidence>
<evidence type="ECO:0000259" key="2">
    <source>
        <dbReference type="Pfam" id="PF10756"/>
    </source>
</evidence>